<evidence type="ECO:0000313" key="3">
    <source>
        <dbReference type="Proteomes" id="UP001176941"/>
    </source>
</evidence>
<dbReference type="EMBL" id="OX459937">
    <property type="protein sequence ID" value="CAI9151196.1"/>
    <property type="molecule type" value="Genomic_DNA"/>
</dbReference>
<feature type="compositionally biased region" description="Gly residues" evidence="1">
    <location>
        <begin position="15"/>
        <end position="24"/>
    </location>
</feature>
<evidence type="ECO:0000313" key="2">
    <source>
        <dbReference type="EMBL" id="CAI9151196.1"/>
    </source>
</evidence>
<feature type="compositionally biased region" description="Low complexity" evidence="1">
    <location>
        <begin position="1"/>
        <end position="14"/>
    </location>
</feature>
<keyword evidence="3" id="KW-1185">Reference proteome</keyword>
<proteinExistence type="predicted"/>
<feature type="compositionally biased region" description="Polar residues" evidence="1">
    <location>
        <begin position="57"/>
        <end position="68"/>
    </location>
</feature>
<reference evidence="2" key="1">
    <citation type="submission" date="2023-04" db="EMBL/GenBank/DDBJ databases">
        <authorList>
            <consortium name="ELIXIR-Norway"/>
        </authorList>
    </citation>
    <scope>NUCLEOTIDE SEQUENCE [LARGE SCALE GENOMIC DNA]</scope>
</reference>
<feature type="region of interest" description="Disordered" evidence="1">
    <location>
        <begin position="43"/>
        <end position="80"/>
    </location>
</feature>
<dbReference type="Proteomes" id="UP001176941">
    <property type="component" value="Chromosome 1"/>
</dbReference>
<feature type="region of interest" description="Disordered" evidence="1">
    <location>
        <begin position="1"/>
        <end position="24"/>
    </location>
</feature>
<sequence length="116" mass="12383">MGRRSWGGVEPRVGGRVGVWGGGGEVSENLGLGVGKAAAHERAKGQTPRLYPPARQTFLTSGAPTTTRGRYPREEPSGGLGESEKVAFMWALCPARARPVGTCHAEVRGLRKERPF</sequence>
<accession>A0ABN8XPW5</accession>
<evidence type="ECO:0000256" key="1">
    <source>
        <dbReference type="SAM" id="MobiDB-lite"/>
    </source>
</evidence>
<name>A0ABN8XPW5_RANTA</name>
<organism evidence="2 3">
    <name type="scientific">Rangifer tarandus platyrhynchus</name>
    <name type="common">Svalbard reindeer</name>
    <dbReference type="NCBI Taxonomy" id="3082113"/>
    <lineage>
        <taxon>Eukaryota</taxon>
        <taxon>Metazoa</taxon>
        <taxon>Chordata</taxon>
        <taxon>Craniata</taxon>
        <taxon>Vertebrata</taxon>
        <taxon>Euteleostomi</taxon>
        <taxon>Mammalia</taxon>
        <taxon>Eutheria</taxon>
        <taxon>Laurasiatheria</taxon>
        <taxon>Artiodactyla</taxon>
        <taxon>Ruminantia</taxon>
        <taxon>Pecora</taxon>
        <taxon>Cervidae</taxon>
        <taxon>Odocoileinae</taxon>
        <taxon>Rangifer</taxon>
    </lineage>
</organism>
<gene>
    <name evidence="2" type="ORF">MRATA1EN1_LOCUS158</name>
</gene>
<protein>
    <submittedName>
        <fullName evidence="2">Uncharacterized protein</fullName>
    </submittedName>
</protein>